<dbReference type="Proteomes" id="UP000595095">
    <property type="component" value="Chromosome"/>
</dbReference>
<evidence type="ECO:0000313" key="9">
    <source>
        <dbReference type="EMBL" id="QPG06327.1"/>
    </source>
</evidence>
<dbReference type="PRINTS" id="PR00420">
    <property type="entry name" value="RNGMNOXGNASE"/>
</dbReference>
<dbReference type="Gene3D" id="3.50.50.60">
    <property type="entry name" value="FAD/NAD(P)-binding domain"/>
    <property type="match status" value="2"/>
</dbReference>
<dbReference type="InterPro" id="IPR018168">
    <property type="entry name" value="Ubi_Hdrlase_CS"/>
</dbReference>
<dbReference type="EMBL" id="CP064795">
    <property type="protein sequence ID" value="QPG06327.1"/>
    <property type="molecule type" value="Genomic_DNA"/>
</dbReference>
<dbReference type="RefSeq" id="WP_195811404.1">
    <property type="nucleotide sequence ID" value="NZ_CP064795.1"/>
</dbReference>
<dbReference type="PANTHER" id="PTHR43876:SF8">
    <property type="entry name" value="2-OCTAPRENYL-6-METHOXYPHENOL HYDROXYLASE"/>
    <property type="match status" value="1"/>
</dbReference>
<reference evidence="9 10" key="1">
    <citation type="submission" date="2020-11" db="EMBL/GenBank/DDBJ databases">
        <title>Complete genome sequence for Salinimonas sp. strain G2-b.</title>
        <authorList>
            <person name="Park S.-J."/>
        </authorList>
    </citation>
    <scope>NUCLEOTIDE SEQUENCE [LARGE SCALE GENOMIC DNA]</scope>
    <source>
        <strain evidence="9 10">G2-b</strain>
    </source>
</reference>
<organism evidence="9 10">
    <name type="scientific">Salinimonas marina</name>
    <dbReference type="NCBI Taxonomy" id="2785918"/>
    <lineage>
        <taxon>Bacteria</taxon>
        <taxon>Pseudomonadati</taxon>
        <taxon>Pseudomonadota</taxon>
        <taxon>Gammaproteobacteria</taxon>
        <taxon>Alteromonadales</taxon>
        <taxon>Alteromonadaceae</taxon>
        <taxon>Alteromonas/Salinimonas group</taxon>
        <taxon>Salinimonas</taxon>
    </lineage>
</organism>
<comment type="similarity">
    <text evidence="3">Belongs to the UbiH/COQ6 family.</text>
</comment>
<dbReference type="Pfam" id="PF01494">
    <property type="entry name" value="FAD_binding_3"/>
    <property type="match status" value="1"/>
</dbReference>
<comment type="pathway">
    <text evidence="2">Cofactor biosynthesis; ubiquinone biosynthesis.</text>
</comment>
<evidence type="ECO:0000256" key="1">
    <source>
        <dbReference type="ARBA" id="ARBA00001974"/>
    </source>
</evidence>
<dbReference type="NCBIfam" id="TIGR01988">
    <property type="entry name" value="Ubi-OHases"/>
    <property type="match status" value="1"/>
</dbReference>
<dbReference type="InterPro" id="IPR051205">
    <property type="entry name" value="UbiH/COQ6_monooxygenase"/>
</dbReference>
<feature type="domain" description="FAD-binding" evidence="8">
    <location>
        <begin position="78"/>
        <end position="366"/>
    </location>
</feature>
<dbReference type="PANTHER" id="PTHR43876">
    <property type="entry name" value="UBIQUINONE BIOSYNTHESIS MONOOXYGENASE COQ6, MITOCHONDRIAL"/>
    <property type="match status" value="1"/>
</dbReference>
<evidence type="ECO:0000256" key="6">
    <source>
        <dbReference type="ARBA" id="ARBA00023002"/>
    </source>
</evidence>
<evidence type="ECO:0000259" key="8">
    <source>
        <dbReference type="Pfam" id="PF01494"/>
    </source>
</evidence>
<dbReference type="InterPro" id="IPR036188">
    <property type="entry name" value="FAD/NAD-bd_sf"/>
</dbReference>
<dbReference type="AlphaFoldDB" id="A0A7S9DYI1"/>
<dbReference type="InterPro" id="IPR010971">
    <property type="entry name" value="UbiH/COQ6"/>
</dbReference>
<dbReference type="KEGG" id="smaa:IT774_03770"/>
<evidence type="ECO:0000256" key="7">
    <source>
        <dbReference type="ARBA" id="ARBA00023033"/>
    </source>
</evidence>
<evidence type="ECO:0000256" key="2">
    <source>
        <dbReference type="ARBA" id="ARBA00004749"/>
    </source>
</evidence>
<proteinExistence type="inferred from homology"/>
<comment type="cofactor">
    <cofactor evidence="1">
        <name>FAD</name>
        <dbReference type="ChEBI" id="CHEBI:57692"/>
    </cofactor>
</comment>
<keyword evidence="6" id="KW-0560">Oxidoreductase</keyword>
<name>A0A7S9DYI1_9ALTE</name>
<accession>A0A7S9DYI1</accession>
<keyword evidence="4" id="KW-0285">Flavoprotein</keyword>
<evidence type="ECO:0000256" key="5">
    <source>
        <dbReference type="ARBA" id="ARBA00022827"/>
    </source>
</evidence>
<evidence type="ECO:0000256" key="4">
    <source>
        <dbReference type="ARBA" id="ARBA00022630"/>
    </source>
</evidence>
<dbReference type="GO" id="GO:0006744">
    <property type="term" value="P:ubiquinone biosynthetic process"/>
    <property type="evidence" value="ECO:0007669"/>
    <property type="project" value="UniProtKB-UniPathway"/>
</dbReference>
<evidence type="ECO:0000313" key="10">
    <source>
        <dbReference type="Proteomes" id="UP000595095"/>
    </source>
</evidence>
<keyword evidence="10" id="KW-1185">Reference proteome</keyword>
<gene>
    <name evidence="9" type="ORF">IT774_03770</name>
</gene>
<dbReference type="GO" id="GO:0008681">
    <property type="term" value="F:2-octaprenyl-6-methoxyphenol hydroxylase activity"/>
    <property type="evidence" value="ECO:0007669"/>
    <property type="project" value="TreeGrafter"/>
</dbReference>
<dbReference type="UniPathway" id="UPA00232"/>
<sequence length="423" mass="45458">MEQTDIAIVGGGTIGHALAAGLLAHTAFKVTLLDANPAQPAGAALKTKQVSAEEPRFGDRHEKAAGMVHPGFDARVIALARRTVDSLQAMGVPVDSACTEAIGHIQITDQGSLGFCQLHAEDFRLSSFGEVIALKELGRLLTTHNLSNGLNYLVSTPVHQLHQGQGEVILALDEDEKLSSKLVILADGGRSGLAEQVGIERTSMSYEQVAITCNVLTSEAHYQRAYERFTPHGPLAFLPFNPGDTHAGHSFSMVWTVAADKAQALLQLADTEFLRALQRAFGYRQGRIYETGPRHAYPLELAQANQLTSHRIAMVGNAAQTLHPIAGQGFNLGLRDTLDLVETLTCHSDPGSYGTLRQFEQARSADREQTIWLTDALVRGFSNRYAGLGAMRNAGLIALDNVSALQQAFVARTTGYGPATGRS</sequence>
<keyword evidence="5" id="KW-0274">FAD</keyword>
<keyword evidence="7 9" id="KW-0503">Monooxygenase</keyword>
<dbReference type="PROSITE" id="PS01304">
    <property type="entry name" value="UBIH"/>
    <property type="match status" value="1"/>
</dbReference>
<protein>
    <submittedName>
        <fullName evidence="9">FAD-dependent monooxygenase</fullName>
    </submittedName>
</protein>
<dbReference type="SUPFAM" id="SSF51905">
    <property type="entry name" value="FAD/NAD(P)-binding domain"/>
    <property type="match status" value="1"/>
</dbReference>
<evidence type="ECO:0000256" key="3">
    <source>
        <dbReference type="ARBA" id="ARBA00005349"/>
    </source>
</evidence>
<dbReference type="GO" id="GO:0071949">
    <property type="term" value="F:FAD binding"/>
    <property type="evidence" value="ECO:0007669"/>
    <property type="project" value="InterPro"/>
</dbReference>
<dbReference type="InterPro" id="IPR002938">
    <property type="entry name" value="FAD-bd"/>
</dbReference>